<sequence>MIGLGHRPSVVPMSGPHMLLRMAEMSRRTVLVAGVSLGFAMTTSGATALRALAADGVRTVNVLGDYTIRNATTGCQVSVTVRKGIRSITSNGLPDYQPGTFPNSGNPNAISAQNYSYSLPTKPKLTTITPFDIPQSFGISVDGVLFDPFAAEYWNKDRNSGWQYYALGGGVDLGIDQNNAHVQPSGAYHLHGVPDGLLKVLGSSRHSPLVGWAGDGFPIYVRNGYANSKKAGKVRAIKSSYQLKTGTRPSGPGGTYNGWFNQDYEYIAGSGDLDAANGRFCVTPDHPKGTYAYFITDGFPSVPNAFAGSIASSFLAKAPTGGAPTGGPPSGGGPPTGGPPGGGPPPRAKG</sequence>
<proteinExistence type="predicted"/>
<protein>
    <submittedName>
        <fullName evidence="3">Unannotated protein</fullName>
    </submittedName>
</protein>
<accession>A0A6J6T9E3</accession>
<feature type="compositionally biased region" description="Pro residues" evidence="1">
    <location>
        <begin position="336"/>
        <end position="350"/>
    </location>
</feature>
<dbReference type="Pfam" id="PF14240">
    <property type="entry name" value="YHYH"/>
    <property type="match status" value="1"/>
</dbReference>
<feature type="compositionally biased region" description="Gly residues" evidence="1">
    <location>
        <begin position="323"/>
        <end position="335"/>
    </location>
</feature>
<feature type="region of interest" description="Disordered" evidence="1">
    <location>
        <begin position="317"/>
        <end position="350"/>
    </location>
</feature>
<evidence type="ECO:0000313" key="3">
    <source>
        <dbReference type="EMBL" id="CAB4743716.1"/>
    </source>
</evidence>
<gene>
    <name evidence="3" type="ORF">UFOPK2809_00502</name>
</gene>
<name>A0A6J6T9E3_9ZZZZ</name>
<evidence type="ECO:0000259" key="2">
    <source>
        <dbReference type="Pfam" id="PF14240"/>
    </source>
</evidence>
<organism evidence="3">
    <name type="scientific">freshwater metagenome</name>
    <dbReference type="NCBI Taxonomy" id="449393"/>
    <lineage>
        <taxon>unclassified sequences</taxon>
        <taxon>metagenomes</taxon>
        <taxon>ecological metagenomes</taxon>
    </lineage>
</organism>
<evidence type="ECO:0000256" key="1">
    <source>
        <dbReference type="SAM" id="MobiDB-lite"/>
    </source>
</evidence>
<reference evidence="3" key="1">
    <citation type="submission" date="2020-05" db="EMBL/GenBank/DDBJ databases">
        <authorList>
            <person name="Chiriac C."/>
            <person name="Salcher M."/>
            <person name="Ghai R."/>
            <person name="Kavagutti S V."/>
        </authorList>
    </citation>
    <scope>NUCLEOTIDE SEQUENCE</scope>
</reference>
<dbReference type="InterPro" id="IPR025924">
    <property type="entry name" value="YHYH_dom"/>
</dbReference>
<feature type="domain" description="YHYH" evidence="2">
    <location>
        <begin position="116"/>
        <end position="308"/>
    </location>
</feature>
<dbReference type="EMBL" id="CAEZZA010000050">
    <property type="protein sequence ID" value="CAB4743716.1"/>
    <property type="molecule type" value="Genomic_DNA"/>
</dbReference>
<dbReference type="AlphaFoldDB" id="A0A6J6T9E3"/>